<evidence type="ECO:0000313" key="2">
    <source>
        <dbReference type="EnsemblPlants" id="AES80245"/>
    </source>
</evidence>
<reference evidence="1 3" key="2">
    <citation type="journal article" date="2014" name="BMC Genomics">
        <title>An improved genome release (version Mt4.0) for the model legume Medicago truncatula.</title>
        <authorList>
            <person name="Tang H."/>
            <person name="Krishnakumar V."/>
            <person name="Bidwell S."/>
            <person name="Rosen B."/>
            <person name="Chan A."/>
            <person name="Zhou S."/>
            <person name="Gentzbittel L."/>
            <person name="Childs K.L."/>
            <person name="Yandell M."/>
            <person name="Gundlach H."/>
            <person name="Mayer K.F."/>
            <person name="Schwartz D.C."/>
            <person name="Town C.D."/>
        </authorList>
    </citation>
    <scope>GENOME REANNOTATION</scope>
    <source>
        <strain evidence="2 3">cv. Jemalong A17</strain>
    </source>
</reference>
<evidence type="ECO:0000313" key="3">
    <source>
        <dbReference type="Proteomes" id="UP000002051"/>
    </source>
</evidence>
<name>G7L5R5_MEDTR</name>
<evidence type="ECO:0000313" key="1">
    <source>
        <dbReference type="EMBL" id="AES80245.1"/>
    </source>
</evidence>
<dbReference type="Proteomes" id="UP000002051">
    <property type="component" value="Unassembled WGS sequence"/>
</dbReference>
<proteinExistence type="predicted"/>
<reference evidence="1 3" key="1">
    <citation type="journal article" date="2011" name="Nature">
        <title>The Medicago genome provides insight into the evolution of rhizobial symbioses.</title>
        <authorList>
            <person name="Young N.D."/>
            <person name="Debelle F."/>
            <person name="Oldroyd G.E."/>
            <person name="Geurts R."/>
            <person name="Cannon S.B."/>
            <person name="Udvardi M.K."/>
            <person name="Benedito V.A."/>
            <person name="Mayer K.F."/>
            <person name="Gouzy J."/>
            <person name="Schoof H."/>
            <person name="Van de Peer Y."/>
            <person name="Proost S."/>
            <person name="Cook D.R."/>
            <person name="Meyers B.C."/>
            <person name="Spannagl M."/>
            <person name="Cheung F."/>
            <person name="De Mita S."/>
            <person name="Krishnakumar V."/>
            <person name="Gundlach H."/>
            <person name="Zhou S."/>
            <person name="Mudge J."/>
            <person name="Bharti A.K."/>
            <person name="Murray J.D."/>
            <person name="Naoumkina M.A."/>
            <person name="Rosen B."/>
            <person name="Silverstein K.A."/>
            <person name="Tang H."/>
            <person name="Rombauts S."/>
            <person name="Zhao P.X."/>
            <person name="Zhou P."/>
            <person name="Barbe V."/>
            <person name="Bardou P."/>
            <person name="Bechner M."/>
            <person name="Bellec A."/>
            <person name="Berger A."/>
            <person name="Berges H."/>
            <person name="Bidwell S."/>
            <person name="Bisseling T."/>
            <person name="Choisne N."/>
            <person name="Couloux A."/>
            <person name="Denny R."/>
            <person name="Deshpande S."/>
            <person name="Dai X."/>
            <person name="Doyle J.J."/>
            <person name="Dudez A.M."/>
            <person name="Farmer A.D."/>
            <person name="Fouteau S."/>
            <person name="Franken C."/>
            <person name="Gibelin C."/>
            <person name="Gish J."/>
            <person name="Goldstein S."/>
            <person name="Gonzalez A.J."/>
            <person name="Green P.J."/>
            <person name="Hallab A."/>
            <person name="Hartog M."/>
            <person name="Hua A."/>
            <person name="Humphray S.J."/>
            <person name="Jeong D.H."/>
            <person name="Jing Y."/>
            <person name="Jocker A."/>
            <person name="Kenton S.M."/>
            <person name="Kim D.J."/>
            <person name="Klee K."/>
            <person name="Lai H."/>
            <person name="Lang C."/>
            <person name="Lin S."/>
            <person name="Macmil S.L."/>
            <person name="Magdelenat G."/>
            <person name="Matthews L."/>
            <person name="McCorrison J."/>
            <person name="Monaghan E.L."/>
            <person name="Mun J.H."/>
            <person name="Najar F.Z."/>
            <person name="Nicholson C."/>
            <person name="Noirot C."/>
            <person name="O'Bleness M."/>
            <person name="Paule C.R."/>
            <person name="Poulain J."/>
            <person name="Prion F."/>
            <person name="Qin B."/>
            <person name="Qu C."/>
            <person name="Retzel E.F."/>
            <person name="Riddle C."/>
            <person name="Sallet E."/>
            <person name="Samain S."/>
            <person name="Samson N."/>
            <person name="Sanders I."/>
            <person name="Saurat O."/>
            <person name="Scarpelli C."/>
            <person name="Schiex T."/>
            <person name="Segurens B."/>
            <person name="Severin A.J."/>
            <person name="Sherrier D.J."/>
            <person name="Shi R."/>
            <person name="Sims S."/>
            <person name="Singer S.R."/>
            <person name="Sinharoy S."/>
            <person name="Sterck L."/>
            <person name="Viollet A."/>
            <person name="Wang B.B."/>
            <person name="Wang K."/>
            <person name="Wang M."/>
            <person name="Wang X."/>
            <person name="Warfsmann J."/>
            <person name="Weissenbach J."/>
            <person name="White D.D."/>
            <person name="White J.D."/>
            <person name="Wiley G.B."/>
            <person name="Wincker P."/>
            <person name="Xing Y."/>
            <person name="Yang L."/>
            <person name="Yao Z."/>
            <person name="Ying F."/>
            <person name="Zhai J."/>
            <person name="Zhou L."/>
            <person name="Zuber A."/>
            <person name="Denarie J."/>
            <person name="Dixon R.A."/>
            <person name="May G.D."/>
            <person name="Schwartz D.C."/>
            <person name="Rogers J."/>
            <person name="Quetier F."/>
            <person name="Town C.D."/>
            <person name="Roe B.A."/>
        </authorList>
    </citation>
    <scope>NUCLEOTIDE SEQUENCE [LARGE SCALE GENOMIC DNA]</scope>
    <source>
        <strain evidence="1">A17</strain>
        <strain evidence="2 3">cv. Jemalong A17</strain>
    </source>
</reference>
<accession>G7L5R5</accession>
<keyword evidence="3" id="KW-1185">Reference proteome</keyword>
<protein>
    <submittedName>
        <fullName evidence="1 2">Uncharacterized protein</fullName>
    </submittedName>
</protein>
<dbReference type="AlphaFoldDB" id="G7L5R5"/>
<dbReference type="HOGENOM" id="CLU_2577516_0_0_1"/>
<reference evidence="2" key="3">
    <citation type="submission" date="2015-04" db="UniProtKB">
        <authorList>
            <consortium name="EnsemblPlants"/>
        </authorList>
    </citation>
    <scope>IDENTIFICATION</scope>
    <source>
        <strain evidence="2">cv. Jemalong A17</strain>
    </source>
</reference>
<dbReference type="EMBL" id="CM001223">
    <property type="protein sequence ID" value="AES80245.1"/>
    <property type="molecule type" value="Genomic_DNA"/>
</dbReference>
<dbReference type="EnsemblPlants" id="AES80245">
    <property type="protein sequence ID" value="AES80245"/>
    <property type="gene ID" value="MTR_7g078430"/>
</dbReference>
<dbReference type="PaxDb" id="3880-AES80245"/>
<sequence length="81" mass="9214">MLSTIELDVSLLRSTKDISKSLIWPNEDVSTCCILPNQLYRFSHRIPSYKMSVTNMNAFLRCSFELDQAPLSIETCQLAGK</sequence>
<organism evidence="1 3">
    <name type="scientific">Medicago truncatula</name>
    <name type="common">Barrel medic</name>
    <name type="synonym">Medicago tribuloides</name>
    <dbReference type="NCBI Taxonomy" id="3880"/>
    <lineage>
        <taxon>Eukaryota</taxon>
        <taxon>Viridiplantae</taxon>
        <taxon>Streptophyta</taxon>
        <taxon>Embryophyta</taxon>
        <taxon>Tracheophyta</taxon>
        <taxon>Spermatophyta</taxon>
        <taxon>Magnoliopsida</taxon>
        <taxon>eudicotyledons</taxon>
        <taxon>Gunneridae</taxon>
        <taxon>Pentapetalae</taxon>
        <taxon>rosids</taxon>
        <taxon>fabids</taxon>
        <taxon>Fabales</taxon>
        <taxon>Fabaceae</taxon>
        <taxon>Papilionoideae</taxon>
        <taxon>50 kb inversion clade</taxon>
        <taxon>NPAAA clade</taxon>
        <taxon>Hologalegina</taxon>
        <taxon>IRL clade</taxon>
        <taxon>Trifolieae</taxon>
        <taxon>Medicago</taxon>
    </lineage>
</organism>
<gene>
    <name evidence="1" type="ordered locus">MTR_7g078430</name>
</gene>